<accession>A0A918S5J4</accession>
<organism evidence="2 3">
    <name type="scientific">Devosia pacifica</name>
    <dbReference type="NCBI Taxonomy" id="1335967"/>
    <lineage>
        <taxon>Bacteria</taxon>
        <taxon>Pseudomonadati</taxon>
        <taxon>Pseudomonadota</taxon>
        <taxon>Alphaproteobacteria</taxon>
        <taxon>Hyphomicrobiales</taxon>
        <taxon>Devosiaceae</taxon>
        <taxon>Devosia</taxon>
    </lineage>
</organism>
<sequence length="198" mass="21144">MLFNRCPALLLALAVSASPAVALEPCDPADIVLSDRDKARLADLETSRVRGLAAALAAEHPGDQATVSELYSEGLAPLGELPSGAYQCRTIKLGGITPLVVYDFFTCEIAETGAGYEILKTSGSQRLSGELKASGDGLLYRGALHYSDEQPRAYAGKGDRDQVGCLFRAREGENTYVLELPDPVFESFHDVLVLIPAD</sequence>
<dbReference type="InterPro" id="IPR032609">
    <property type="entry name" value="DUF4893"/>
</dbReference>
<reference evidence="2" key="2">
    <citation type="submission" date="2020-09" db="EMBL/GenBank/DDBJ databases">
        <authorList>
            <person name="Sun Q."/>
            <person name="Kim S."/>
        </authorList>
    </citation>
    <scope>NUCLEOTIDE SEQUENCE</scope>
    <source>
        <strain evidence="2">KCTC 32437</strain>
    </source>
</reference>
<evidence type="ECO:0000256" key="1">
    <source>
        <dbReference type="SAM" id="SignalP"/>
    </source>
</evidence>
<name>A0A918S5J4_9HYPH</name>
<feature type="signal peptide" evidence="1">
    <location>
        <begin position="1"/>
        <end position="22"/>
    </location>
</feature>
<protein>
    <submittedName>
        <fullName evidence="2">DUF4893 domain-containing protein</fullName>
    </submittedName>
</protein>
<reference evidence="2" key="1">
    <citation type="journal article" date="2014" name="Int. J. Syst. Evol. Microbiol.">
        <title>Complete genome sequence of Corynebacterium casei LMG S-19264T (=DSM 44701T), isolated from a smear-ripened cheese.</title>
        <authorList>
            <consortium name="US DOE Joint Genome Institute (JGI-PGF)"/>
            <person name="Walter F."/>
            <person name="Albersmeier A."/>
            <person name="Kalinowski J."/>
            <person name="Ruckert C."/>
        </authorList>
    </citation>
    <scope>NUCLEOTIDE SEQUENCE</scope>
    <source>
        <strain evidence="2">KCTC 32437</strain>
    </source>
</reference>
<evidence type="ECO:0000313" key="2">
    <source>
        <dbReference type="EMBL" id="GHA24261.1"/>
    </source>
</evidence>
<dbReference type="Proteomes" id="UP000646579">
    <property type="component" value="Unassembled WGS sequence"/>
</dbReference>
<feature type="chain" id="PRO_5036850464" evidence="1">
    <location>
        <begin position="23"/>
        <end position="198"/>
    </location>
</feature>
<comment type="caution">
    <text evidence="2">The sequence shown here is derived from an EMBL/GenBank/DDBJ whole genome shotgun (WGS) entry which is preliminary data.</text>
</comment>
<dbReference type="Pfam" id="PF16233">
    <property type="entry name" value="DUF4893"/>
    <property type="match status" value="1"/>
</dbReference>
<evidence type="ECO:0000313" key="3">
    <source>
        <dbReference type="Proteomes" id="UP000646579"/>
    </source>
</evidence>
<keyword evidence="3" id="KW-1185">Reference proteome</keyword>
<keyword evidence="1" id="KW-0732">Signal</keyword>
<dbReference type="RefSeq" id="WP_189425534.1">
    <property type="nucleotide sequence ID" value="NZ_BMZE01000002.1"/>
</dbReference>
<dbReference type="AlphaFoldDB" id="A0A918S5J4"/>
<dbReference type="EMBL" id="BMZE01000002">
    <property type="protein sequence ID" value="GHA24261.1"/>
    <property type="molecule type" value="Genomic_DNA"/>
</dbReference>
<proteinExistence type="predicted"/>
<gene>
    <name evidence="2" type="ORF">GCM10007989_19910</name>
</gene>